<accession>A0A5J4QHE4</accession>
<evidence type="ECO:0000313" key="1">
    <source>
        <dbReference type="EMBL" id="KAA6320450.1"/>
    </source>
</evidence>
<protein>
    <recommendedName>
        <fullName evidence="2">DNA (cytosine-5-)-methyltransferase</fullName>
    </recommendedName>
</protein>
<dbReference type="Gene3D" id="3.40.50.150">
    <property type="entry name" value="Vaccinia Virus protein VP39"/>
    <property type="match status" value="1"/>
</dbReference>
<organism evidence="1">
    <name type="scientific">termite gut metagenome</name>
    <dbReference type="NCBI Taxonomy" id="433724"/>
    <lineage>
        <taxon>unclassified sequences</taxon>
        <taxon>metagenomes</taxon>
        <taxon>organismal metagenomes</taxon>
    </lineage>
</organism>
<dbReference type="EMBL" id="SNRY01003586">
    <property type="protein sequence ID" value="KAA6320450.1"/>
    <property type="molecule type" value="Genomic_DNA"/>
</dbReference>
<sequence>MLENVASMSDQDAKVITAALDAIGVRINSSLVSGQFRDRYYWTNIPGTELNLFGNYLIQPPINRNIHFADILESGTTNRDKALCLSARGGGGVGRI</sequence>
<gene>
    <name evidence="1" type="ORF">EZS27_029786</name>
</gene>
<dbReference type="AlphaFoldDB" id="A0A5J4QHE4"/>
<proteinExistence type="predicted"/>
<reference evidence="1" key="1">
    <citation type="submission" date="2019-03" db="EMBL/GenBank/DDBJ databases">
        <title>Single cell metagenomics reveals metabolic interactions within the superorganism composed of flagellate Streblomastix strix and complex community of Bacteroidetes bacteria on its surface.</title>
        <authorList>
            <person name="Treitli S.C."/>
            <person name="Kolisko M."/>
            <person name="Husnik F."/>
            <person name="Keeling P."/>
            <person name="Hampl V."/>
        </authorList>
    </citation>
    <scope>NUCLEOTIDE SEQUENCE</scope>
    <source>
        <strain evidence="1">STM</strain>
    </source>
</reference>
<evidence type="ECO:0008006" key="2">
    <source>
        <dbReference type="Google" id="ProtNLM"/>
    </source>
</evidence>
<comment type="caution">
    <text evidence="1">The sequence shown here is derived from an EMBL/GenBank/DDBJ whole genome shotgun (WGS) entry which is preliminary data.</text>
</comment>
<name>A0A5J4QHE4_9ZZZZ</name>
<dbReference type="InterPro" id="IPR029063">
    <property type="entry name" value="SAM-dependent_MTases_sf"/>
</dbReference>